<comment type="subcellular location">
    <subcellularLocation>
        <location evidence="1">Cell outer membrane</location>
    </subcellularLocation>
</comment>
<dbReference type="Gene3D" id="1.20.1600.10">
    <property type="entry name" value="Outer membrane efflux proteins (OEP)"/>
    <property type="match status" value="1"/>
</dbReference>
<evidence type="ECO:0000256" key="2">
    <source>
        <dbReference type="ARBA" id="ARBA00007613"/>
    </source>
</evidence>
<keyword evidence="3" id="KW-0813">Transport</keyword>
<evidence type="ECO:0000256" key="7">
    <source>
        <dbReference type="ARBA" id="ARBA00023237"/>
    </source>
</evidence>
<dbReference type="PANTHER" id="PTHR30026">
    <property type="entry name" value="OUTER MEMBRANE PROTEIN TOLC"/>
    <property type="match status" value="1"/>
</dbReference>
<protein>
    <submittedName>
        <fullName evidence="8">TolC family protein</fullName>
    </submittedName>
</protein>
<gene>
    <name evidence="8" type="ORF">KK083_11705</name>
</gene>
<organism evidence="8 9">
    <name type="scientific">Chryseosolibacter histidini</name>
    <dbReference type="NCBI Taxonomy" id="2782349"/>
    <lineage>
        <taxon>Bacteria</taxon>
        <taxon>Pseudomonadati</taxon>
        <taxon>Bacteroidota</taxon>
        <taxon>Cytophagia</taxon>
        <taxon>Cytophagales</taxon>
        <taxon>Chryseotaleaceae</taxon>
        <taxon>Chryseosolibacter</taxon>
    </lineage>
</organism>
<dbReference type="InterPro" id="IPR051906">
    <property type="entry name" value="TolC-like"/>
</dbReference>
<dbReference type="GO" id="GO:0015562">
    <property type="term" value="F:efflux transmembrane transporter activity"/>
    <property type="evidence" value="ECO:0007669"/>
    <property type="project" value="InterPro"/>
</dbReference>
<dbReference type="InterPro" id="IPR003423">
    <property type="entry name" value="OMP_efflux"/>
</dbReference>
<dbReference type="GO" id="GO:1990281">
    <property type="term" value="C:efflux pump complex"/>
    <property type="evidence" value="ECO:0007669"/>
    <property type="project" value="TreeGrafter"/>
</dbReference>
<evidence type="ECO:0000313" key="9">
    <source>
        <dbReference type="Proteomes" id="UP001319200"/>
    </source>
</evidence>
<reference evidence="8 9" key="1">
    <citation type="submission" date="2021-05" db="EMBL/GenBank/DDBJ databases">
        <title>A Polyphasic approach of four new species of the genus Ohtaekwangia: Ohtaekwangia histidinii sp. nov., Ohtaekwangia cretensis sp. nov., Ohtaekwangia indiensis sp. nov., Ohtaekwangia reichenbachii sp. nov. from diverse environment.</title>
        <authorList>
            <person name="Octaviana S."/>
        </authorList>
    </citation>
    <scope>NUCLEOTIDE SEQUENCE [LARGE SCALE GENOMIC DNA]</scope>
    <source>
        <strain evidence="8 9">PWU4</strain>
    </source>
</reference>
<dbReference type="Proteomes" id="UP001319200">
    <property type="component" value="Unassembled WGS sequence"/>
</dbReference>
<evidence type="ECO:0000256" key="3">
    <source>
        <dbReference type="ARBA" id="ARBA00022448"/>
    </source>
</evidence>
<keyword evidence="9" id="KW-1185">Reference proteome</keyword>
<dbReference type="SUPFAM" id="SSF56954">
    <property type="entry name" value="Outer membrane efflux proteins (OEP)"/>
    <property type="match status" value="1"/>
</dbReference>
<dbReference type="Pfam" id="PF02321">
    <property type="entry name" value="OEP"/>
    <property type="match status" value="2"/>
</dbReference>
<keyword evidence="5" id="KW-0812">Transmembrane</keyword>
<keyword evidence="6" id="KW-0472">Membrane</keyword>
<proteinExistence type="inferred from homology"/>
<evidence type="ECO:0000256" key="5">
    <source>
        <dbReference type="ARBA" id="ARBA00022692"/>
    </source>
</evidence>
<dbReference type="GO" id="GO:0009279">
    <property type="term" value="C:cell outer membrane"/>
    <property type="evidence" value="ECO:0007669"/>
    <property type="project" value="UniProtKB-SubCell"/>
</dbReference>
<name>A0AAP2DJQ0_9BACT</name>
<keyword evidence="7" id="KW-0998">Cell outer membrane</keyword>
<dbReference type="EMBL" id="JAHESF010000009">
    <property type="protein sequence ID" value="MBT1697545.1"/>
    <property type="molecule type" value="Genomic_DNA"/>
</dbReference>
<sequence>MNKMFLRIFLIVQITFITFYASAQQSFPLEEIIVRAKAQSPAAKQAETRKENRYWAYRYYKTNFNPQLRLSGQLPYTRRVTQAPLSDGTFTYAKVNQFNSFMNLGLEQPIPWTAGTVSVNSSIGYFNNYNHAPESLSPKEQWSGTVMSVALNQPIFSFNQLRWDKMTEPLRFEESKREYVEQMEFISREAVTRFFNVLQQQINLQIAQFNLANNDTIYKIEQGRYNIGTTSLDKLLQVELQLLRSRQAVAEASLQLETARLQLRSYIGLNDGEQFQLSLPEIIPTFMVTVDEALEYAKQNRAAYIAFERRRIEADREVAQARGQRWQTELTAAYGLNNNGLALNDIYVDPTEQQQFNLTLSVPVLDWGRNKSRMRTAIANKQFNDFAIAQEEVNFEQEIMTQVRQFEMLKLQIEITKKSDQVAAERYNVAQNRYLIGKIDITNLNIALNEKDDAKRSYIQALKDFWTAYYDLRRLTLYDFALKQLLYKQEE</sequence>
<dbReference type="AlphaFoldDB" id="A0AAP2DJQ0"/>
<evidence type="ECO:0000256" key="4">
    <source>
        <dbReference type="ARBA" id="ARBA00022452"/>
    </source>
</evidence>
<comment type="similarity">
    <text evidence="2">Belongs to the outer membrane factor (OMF) (TC 1.B.17) family.</text>
</comment>
<keyword evidence="4" id="KW-1134">Transmembrane beta strand</keyword>
<evidence type="ECO:0000256" key="6">
    <source>
        <dbReference type="ARBA" id="ARBA00023136"/>
    </source>
</evidence>
<dbReference type="GO" id="GO:0015288">
    <property type="term" value="F:porin activity"/>
    <property type="evidence" value="ECO:0007669"/>
    <property type="project" value="TreeGrafter"/>
</dbReference>
<dbReference type="RefSeq" id="WP_254163415.1">
    <property type="nucleotide sequence ID" value="NZ_JAHESF010000009.1"/>
</dbReference>
<dbReference type="PANTHER" id="PTHR30026:SF20">
    <property type="entry name" value="OUTER MEMBRANE PROTEIN TOLC"/>
    <property type="match status" value="1"/>
</dbReference>
<evidence type="ECO:0000313" key="8">
    <source>
        <dbReference type="EMBL" id="MBT1697545.1"/>
    </source>
</evidence>
<accession>A0AAP2DJQ0</accession>
<evidence type="ECO:0000256" key="1">
    <source>
        <dbReference type="ARBA" id="ARBA00004442"/>
    </source>
</evidence>
<comment type="caution">
    <text evidence="8">The sequence shown here is derived from an EMBL/GenBank/DDBJ whole genome shotgun (WGS) entry which is preliminary data.</text>
</comment>